<feature type="transmembrane region" description="Helical" evidence="1">
    <location>
        <begin position="6"/>
        <end position="26"/>
    </location>
</feature>
<keyword evidence="3" id="KW-1185">Reference proteome</keyword>
<sequence length="66" mass="7490">MTIELIVTGVLALVGFILLIGVGVWLRRRTGRAGRTEQALHDDPQLRQDLLDRDAERSQHGVRRLM</sequence>
<dbReference type="EMBL" id="FUZP01000001">
    <property type="protein sequence ID" value="SKC44243.1"/>
    <property type="molecule type" value="Genomic_DNA"/>
</dbReference>
<gene>
    <name evidence="2" type="ORF">SAMN06309945_1004</name>
</gene>
<protein>
    <submittedName>
        <fullName evidence="2">Uncharacterized protein</fullName>
    </submittedName>
</protein>
<dbReference type="Proteomes" id="UP000190857">
    <property type="component" value="Unassembled WGS sequence"/>
</dbReference>
<keyword evidence="1" id="KW-0812">Transmembrane</keyword>
<organism evidence="2 3">
    <name type="scientific">Okibacterium fritillariae</name>
    <dbReference type="NCBI Taxonomy" id="123320"/>
    <lineage>
        <taxon>Bacteria</taxon>
        <taxon>Bacillati</taxon>
        <taxon>Actinomycetota</taxon>
        <taxon>Actinomycetes</taxon>
        <taxon>Micrococcales</taxon>
        <taxon>Microbacteriaceae</taxon>
        <taxon>Okibacterium</taxon>
    </lineage>
</organism>
<reference evidence="2 3" key="1">
    <citation type="submission" date="2017-02" db="EMBL/GenBank/DDBJ databases">
        <authorList>
            <person name="Peterson S.W."/>
        </authorList>
    </citation>
    <scope>NUCLEOTIDE SEQUENCE [LARGE SCALE GENOMIC DNA]</scope>
    <source>
        <strain evidence="2 3">VKM Ac-2059</strain>
    </source>
</reference>
<accession>A0A1T5IZ75</accession>
<name>A0A1T5IZ75_9MICO</name>
<proteinExistence type="predicted"/>
<keyword evidence="1" id="KW-1133">Transmembrane helix</keyword>
<evidence type="ECO:0000313" key="3">
    <source>
        <dbReference type="Proteomes" id="UP000190857"/>
    </source>
</evidence>
<evidence type="ECO:0000313" key="2">
    <source>
        <dbReference type="EMBL" id="SKC44243.1"/>
    </source>
</evidence>
<dbReference type="AlphaFoldDB" id="A0A1T5IZ75"/>
<dbReference type="STRING" id="123320.SAMN06309945_1004"/>
<evidence type="ECO:0000256" key="1">
    <source>
        <dbReference type="SAM" id="Phobius"/>
    </source>
</evidence>
<keyword evidence="1" id="KW-0472">Membrane</keyword>
<dbReference type="RefSeq" id="WP_079727133.1">
    <property type="nucleotide sequence ID" value="NZ_FUZP01000001.1"/>
</dbReference>